<dbReference type="CDD" id="cd07067">
    <property type="entry name" value="HP_PGM_like"/>
    <property type="match status" value="1"/>
</dbReference>
<feature type="active site" description="Proton donor/acceptor" evidence="1">
    <location>
        <position position="94"/>
    </location>
</feature>
<evidence type="ECO:0000256" key="2">
    <source>
        <dbReference type="PIRSR" id="PIRSR613078-2"/>
    </source>
</evidence>
<protein>
    <submittedName>
        <fullName evidence="3">Phosphoglycerate mutase-like protein</fullName>
    </submittedName>
</protein>
<feature type="binding site" evidence="2">
    <location>
        <begin position="9"/>
        <end position="16"/>
    </location>
    <ligand>
        <name>substrate</name>
    </ligand>
</feature>
<dbReference type="InterPro" id="IPR052765">
    <property type="entry name" value="PGM-Related"/>
</dbReference>
<dbReference type="STRING" id="1344416.A0A139ABE4"/>
<evidence type="ECO:0000313" key="3">
    <source>
        <dbReference type="EMBL" id="KXS14080.1"/>
    </source>
</evidence>
<dbReference type="OrthoDB" id="10261749at2759"/>
<dbReference type="Pfam" id="PF00300">
    <property type="entry name" value="His_Phos_1"/>
    <property type="match status" value="1"/>
</dbReference>
<evidence type="ECO:0000313" key="4">
    <source>
        <dbReference type="Proteomes" id="UP000070544"/>
    </source>
</evidence>
<organism evidence="3 4">
    <name type="scientific">Gonapodya prolifera (strain JEL478)</name>
    <name type="common">Monoblepharis prolifera</name>
    <dbReference type="NCBI Taxonomy" id="1344416"/>
    <lineage>
        <taxon>Eukaryota</taxon>
        <taxon>Fungi</taxon>
        <taxon>Fungi incertae sedis</taxon>
        <taxon>Chytridiomycota</taxon>
        <taxon>Chytridiomycota incertae sedis</taxon>
        <taxon>Monoblepharidomycetes</taxon>
        <taxon>Monoblepharidales</taxon>
        <taxon>Gonapodyaceae</taxon>
        <taxon>Gonapodya</taxon>
    </lineage>
</organism>
<feature type="binding site" evidence="2">
    <location>
        <position position="66"/>
    </location>
    <ligand>
        <name>substrate</name>
    </ligand>
</feature>
<sequence length="202" mass="23724">MPRKIILVRHGESEGNVDWNVMAYKPDEKLELTPKGRQQALEAGKIIRAHVKEGDRVRFYVSPYLRTRQTFHSIATFFGGTECVSAFEEPRLREQDWGNFQNFVEMEAIKAERRRYGTFFYRVPHGESGADVYDRISTFLESLYRSLLTKPSPPSVVVIVTHGLLARLFVMRWFRKSVSEFESWRNLNNCEVLVMERNDEQR</sequence>
<dbReference type="AlphaFoldDB" id="A0A139ABE4"/>
<dbReference type="PIRSF" id="PIRSF000709">
    <property type="entry name" value="6PFK_2-Ptase"/>
    <property type="match status" value="1"/>
</dbReference>
<dbReference type="InterPro" id="IPR029033">
    <property type="entry name" value="His_PPase_superfam"/>
</dbReference>
<proteinExistence type="predicted"/>
<dbReference type="GO" id="GO:0003824">
    <property type="term" value="F:catalytic activity"/>
    <property type="evidence" value="ECO:0007669"/>
    <property type="project" value="InterPro"/>
</dbReference>
<dbReference type="EMBL" id="KQ965771">
    <property type="protein sequence ID" value="KXS14080.1"/>
    <property type="molecule type" value="Genomic_DNA"/>
</dbReference>
<dbReference type="PROSITE" id="PS00175">
    <property type="entry name" value="PG_MUTASE"/>
    <property type="match status" value="1"/>
</dbReference>
<evidence type="ECO:0000256" key="1">
    <source>
        <dbReference type="PIRSR" id="PIRSR613078-1"/>
    </source>
</evidence>
<dbReference type="InterPro" id="IPR013078">
    <property type="entry name" value="His_Pase_superF_clade-1"/>
</dbReference>
<dbReference type="SMART" id="SM00855">
    <property type="entry name" value="PGAM"/>
    <property type="match status" value="1"/>
</dbReference>
<reference evidence="3 4" key="1">
    <citation type="journal article" date="2015" name="Genome Biol. Evol.">
        <title>Phylogenomic analyses indicate that early fungi evolved digesting cell walls of algal ancestors of land plants.</title>
        <authorList>
            <person name="Chang Y."/>
            <person name="Wang S."/>
            <person name="Sekimoto S."/>
            <person name="Aerts A.L."/>
            <person name="Choi C."/>
            <person name="Clum A."/>
            <person name="LaButti K.M."/>
            <person name="Lindquist E.A."/>
            <person name="Yee Ngan C."/>
            <person name="Ohm R.A."/>
            <person name="Salamov A.A."/>
            <person name="Grigoriev I.V."/>
            <person name="Spatafora J.W."/>
            <person name="Berbee M.L."/>
        </authorList>
    </citation>
    <scope>NUCLEOTIDE SEQUENCE [LARGE SCALE GENOMIC DNA]</scope>
    <source>
        <strain evidence="3 4">JEL478</strain>
    </source>
</reference>
<feature type="active site" description="Tele-phosphohistidine intermediate" evidence="1">
    <location>
        <position position="10"/>
    </location>
</feature>
<dbReference type="PANTHER" id="PTHR46192">
    <property type="entry name" value="BROAD-RANGE ACID PHOSPHATASE DET1"/>
    <property type="match status" value="1"/>
</dbReference>
<gene>
    <name evidence="3" type="ORF">M427DRAFT_99906</name>
</gene>
<dbReference type="Gene3D" id="3.40.50.1240">
    <property type="entry name" value="Phosphoglycerate mutase-like"/>
    <property type="match status" value="1"/>
</dbReference>
<keyword evidence="4" id="KW-1185">Reference proteome</keyword>
<name>A0A139ABE4_GONPJ</name>
<dbReference type="InterPro" id="IPR001345">
    <property type="entry name" value="PG/BPGM_mutase_AS"/>
</dbReference>
<accession>A0A139ABE4</accession>
<dbReference type="SUPFAM" id="SSF53254">
    <property type="entry name" value="Phosphoglycerate mutase-like"/>
    <property type="match status" value="1"/>
</dbReference>
<dbReference type="Proteomes" id="UP000070544">
    <property type="component" value="Unassembled WGS sequence"/>
</dbReference>